<dbReference type="OrthoDB" id="5171393at2"/>
<keyword evidence="6" id="KW-1185">Reference proteome</keyword>
<evidence type="ECO:0000256" key="1">
    <source>
        <dbReference type="ARBA" id="ARBA00022679"/>
    </source>
</evidence>
<dbReference type="EMBL" id="QOVI01000003">
    <property type="protein sequence ID" value="RXG15711.1"/>
    <property type="molecule type" value="Genomic_DNA"/>
</dbReference>
<dbReference type="InterPro" id="IPR016039">
    <property type="entry name" value="Thiolase-like"/>
</dbReference>
<dbReference type="Proteomes" id="UP000289821">
    <property type="component" value="Unassembled WGS sequence"/>
</dbReference>
<dbReference type="Gene3D" id="3.40.47.10">
    <property type="match status" value="2"/>
</dbReference>
<dbReference type="GO" id="GO:0004315">
    <property type="term" value="F:3-oxoacyl-[acyl-carrier-protein] synthase activity"/>
    <property type="evidence" value="ECO:0007669"/>
    <property type="project" value="InterPro"/>
</dbReference>
<reference evidence="5 6" key="1">
    <citation type="submission" date="2018-07" db="EMBL/GenBank/DDBJ databases">
        <title>Leeuwenhoekiella genomics.</title>
        <authorList>
            <person name="Tahon G."/>
            <person name="Willems A."/>
        </authorList>
    </citation>
    <scope>NUCLEOTIDE SEQUENCE [LARGE SCALE GENOMIC DNA]</scope>
    <source>
        <strain evidence="5 6">R-50232</strain>
    </source>
</reference>
<accession>A0A4Q0NVF2</accession>
<proteinExistence type="predicted"/>
<dbReference type="RefSeq" id="WP_128761265.1">
    <property type="nucleotide sequence ID" value="NZ_QOVI01000003.1"/>
</dbReference>
<evidence type="ECO:0000256" key="2">
    <source>
        <dbReference type="ARBA" id="ARBA00023315"/>
    </source>
</evidence>
<dbReference type="GO" id="GO:0006633">
    <property type="term" value="P:fatty acid biosynthetic process"/>
    <property type="evidence" value="ECO:0007669"/>
    <property type="project" value="InterPro"/>
</dbReference>
<dbReference type="InterPro" id="IPR013751">
    <property type="entry name" value="ACP_syn_III_N"/>
</dbReference>
<organism evidence="5 6">
    <name type="scientific">Leeuwenhoekiella aestuarii</name>
    <dbReference type="NCBI Taxonomy" id="2249426"/>
    <lineage>
        <taxon>Bacteria</taxon>
        <taxon>Pseudomonadati</taxon>
        <taxon>Bacteroidota</taxon>
        <taxon>Flavobacteriia</taxon>
        <taxon>Flavobacteriales</taxon>
        <taxon>Flavobacteriaceae</taxon>
        <taxon>Leeuwenhoekiella</taxon>
    </lineage>
</organism>
<dbReference type="PANTHER" id="PTHR34069">
    <property type="entry name" value="3-OXOACYL-[ACYL-CARRIER-PROTEIN] SYNTHASE 3"/>
    <property type="match status" value="1"/>
</dbReference>
<dbReference type="SUPFAM" id="SSF53901">
    <property type="entry name" value="Thiolase-like"/>
    <property type="match status" value="1"/>
</dbReference>
<keyword evidence="1" id="KW-0808">Transferase</keyword>
<protein>
    <submittedName>
        <fullName evidence="5">3-oxoacyl-[acyl-carrier-protein] synthase-3</fullName>
    </submittedName>
</protein>
<sequence>MSSKIYSVITGTGIYLPKKKVKNEAFLDFKFFESNGKPVERPNEYIVDKFQEITTIQERRYVADDLVASDIGFFAAKKAIEDAAIDPETLDYIIVAHNFGDVKFGSNRSDMVPALAARVKHKLKIKNPDCVAYDVPFGCPGWLQGMIQADYFIKSGDAKKVLVIGAETISRVIDLHDRDSMIYADGAGATILEGKESSSPVGILTHKTRSDTYRYAEMLTMGCSYNVTEKNKNDLYLKMNGRRLYQYALETVPLSIKACLDKAGKDIMQVNKVLIHQANGKMDDAIIERLYKLYEIDEVPKGVMPMIISWIGNSSVATVPTLLDLILKGSVENQEIKPGDLVVFASVGAGMNINAAVYQF</sequence>
<dbReference type="AlphaFoldDB" id="A0A4Q0NVF2"/>
<dbReference type="PANTHER" id="PTHR34069:SF2">
    <property type="entry name" value="BETA-KETOACYL-[ACYL-CARRIER-PROTEIN] SYNTHASE III"/>
    <property type="match status" value="1"/>
</dbReference>
<comment type="caution">
    <text evidence="5">The sequence shown here is derived from an EMBL/GenBank/DDBJ whole genome shotgun (WGS) entry which is preliminary data.</text>
</comment>
<evidence type="ECO:0000259" key="4">
    <source>
        <dbReference type="Pfam" id="PF08545"/>
    </source>
</evidence>
<evidence type="ECO:0000259" key="3">
    <source>
        <dbReference type="Pfam" id="PF08541"/>
    </source>
</evidence>
<evidence type="ECO:0000313" key="5">
    <source>
        <dbReference type="EMBL" id="RXG15711.1"/>
    </source>
</evidence>
<dbReference type="InterPro" id="IPR013747">
    <property type="entry name" value="ACP_syn_III_C"/>
</dbReference>
<dbReference type="Pfam" id="PF08545">
    <property type="entry name" value="ACP_syn_III"/>
    <property type="match status" value="1"/>
</dbReference>
<dbReference type="Pfam" id="PF08541">
    <property type="entry name" value="ACP_syn_III_C"/>
    <property type="match status" value="1"/>
</dbReference>
<keyword evidence="2" id="KW-0012">Acyltransferase</keyword>
<feature type="domain" description="Beta-ketoacyl-[acyl-carrier-protein] synthase III N-terminal" evidence="4">
    <location>
        <begin position="133"/>
        <end position="209"/>
    </location>
</feature>
<evidence type="ECO:0000313" key="6">
    <source>
        <dbReference type="Proteomes" id="UP000289821"/>
    </source>
</evidence>
<name>A0A4Q0NVF2_9FLAO</name>
<feature type="domain" description="Beta-ketoacyl-[acyl-carrier-protein] synthase III C-terminal" evidence="3">
    <location>
        <begin position="260"/>
        <end position="359"/>
    </location>
</feature>
<dbReference type="CDD" id="cd00830">
    <property type="entry name" value="KAS_III"/>
    <property type="match status" value="1"/>
</dbReference>
<gene>
    <name evidence="5" type="ORF">DSM04_103600</name>
</gene>
<dbReference type="GO" id="GO:0044550">
    <property type="term" value="P:secondary metabolite biosynthetic process"/>
    <property type="evidence" value="ECO:0007669"/>
    <property type="project" value="TreeGrafter"/>
</dbReference>